<dbReference type="eggNOG" id="KOG1267">
    <property type="taxonomic scope" value="Eukaryota"/>
</dbReference>
<organism evidence="4 5">
    <name type="scientific">Leersia perrieri</name>
    <dbReference type="NCBI Taxonomy" id="77586"/>
    <lineage>
        <taxon>Eukaryota</taxon>
        <taxon>Viridiplantae</taxon>
        <taxon>Streptophyta</taxon>
        <taxon>Embryophyta</taxon>
        <taxon>Tracheophyta</taxon>
        <taxon>Spermatophyta</taxon>
        <taxon>Magnoliopsida</taxon>
        <taxon>Liliopsida</taxon>
        <taxon>Poales</taxon>
        <taxon>Poaceae</taxon>
        <taxon>BOP clade</taxon>
        <taxon>Oryzoideae</taxon>
        <taxon>Oryzeae</taxon>
        <taxon>Oryzinae</taxon>
        <taxon>Leersia</taxon>
    </lineage>
</organism>
<comment type="similarity">
    <text evidence="1">Belongs to the mTERF family.</text>
</comment>
<dbReference type="Gramene" id="LPERR06G07380.1">
    <property type="protein sequence ID" value="LPERR06G07380.1"/>
    <property type="gene ID" value="LPERR06G07380"/>
</dbReference>
<dbReference type="SMART" id="SM00733">
    <property type="entry name" value="Mterf"/>
    <property type="match status" value="3"/>
</dbReference>
<dbReference type="FunFam" id="1.25.70.10:FF:000001">
    <property type="entry name" value="Mitochondrial transcription termination factor-like"/>
    <property type="match status" value="1"/>
</dbReference>
<dbReference type="PANTHER" id="PTHR13068:SF83">
    <property type="entry name" value="OS06G0224500 PROTEIN"/>
    <property type="match status" value="1"/>
</dbReference>
<evidence type="ECO:0000256" key="2">
    <source>
        <dbReference type="ARBA" id="ARBA00022472"/>
    </source>
</evidence>
<dbReference type="AlphaFoldDB" id="A0A0D9WNI0"/>
<reference evidence="5" key="2">
    <citation type="submission" date="2013-12" db="EMBL/GenBank/DDBJ databases">
        <authorList>
            <person name="Yu Y."/>
            <person name="Lee S."/>
            <person name="de Baynast K."/>
            <person name="Wissotski M."/>
            <person name="Liu L."/>
            <person name="Talag J."/>
            <person name="Goicoechea J."/>
            <person name="Angelova A."/>
            <person name="Jetty R."/>
            <person name="Kudrna D."/>
            <person name="Golser W."/>
            <person name="Rivera L."/>
            <person name="Zhang J."/>
            <person name="Wing R."/>
        </authorList>
    </citation>
    <scope>NUCLEOTIDE SEQUENCE</scope>
</reference>
<dbReference type="STRING" id="77586.A0A0D9WNI0"/>
<protein>
    <submittedName>
        <fullName evidence="4">Uncharacterized protein</fullName>
    </submittedName>
</protein>
<reference evidence="4 5" key="1">
    <citation type="submission" date="2012-08" db="EMBL/GenBank/DDBJ databases">
        <title>Oryza genome evolution.</title>
        <authorList>
            <person name="Wing R.A."/>
        </authorList>
    </citation>
    <scope>NUCLEOTIDE SEQUENCE</scope>
</reference>
<reference evidence="4" key="3">
    <citation type="submission" date="2015-04" db="UniProtKB">
        <authorList>
            <consortium name="EnsemblPlants"/>
        </authorList>
    </citation>
    <scope>IDENTIFICATION</scope>
</reference>
<keyword evidence="2" id="KW-0806">Transcription termination</keyword>
<keyword evidence="3" id="KW-0809">Transit peptide</keyword>
<dbReference type="Pfam" id="PF02536">
    <property type="entry name" value="mTERF"/>
    <property type="match status" value="1"/>
</dbReference>
<dbReference type="EnsemblPlants" id="LPERR06G07380.1">
    <property type="protein sequence ID" value="LPERR06G07380.1"/>
    <property type="gene ID" value="LPERR06G07380"/>
</dbReference>
<evidence type="ECO:0000256" key="1">
    <source>
        <dbReference type="ARBA" id="ARBA00007692"/>
    </source>
</evidence>
<keyword evidence="5" id="KW-1185">Reference proteome</keyword>
<keyword evidence="2" id="KW-0804">Transcription</keyword>
<keyword evidence="2" id="KW-0805">Transcription regulation</keyword>
<proteinExistence type="inferred from homology"/>
<dbReference type="PANTHER" id="PTHR13068">
    <property type="entry name" value="CGI-12 PROTEIN-RELATED"/>
    <property type="match status" value="1"/>
</dbReference>
<dbReference type="GO" id="GO:0006353">
    <property type="term" value="P:DNA-templated transcription termination"/>
    <property type="evidence" value="ECO:0007669"/>
    <property type="project" value="UniProtKB-KW"/>
</dbReference>
<dbReference type="HOGENOM" id="CLU_034145_3_1_1"/>
<name>A0A0D9WNI0_9ORYZ</name>
<sequence>MDLLRCLLRRQWVMLKFVLGNAVRLLHKNARYYSLLNKGVEKVAKQNLTFLKQCGINACGIARGSTMYSSRLLTMKPMYLREVVARVEEFGLDRSSRMFHHGLIAVGLISKETAARKIQLLEELGFSRDDLLVIIRKGPNVMALSEEKIRRTVEFLKTDVGLEERYIAQRPALLLYSFERRLLPRHYLIKVIRTKGLLNCEFDYYSLASMSEKDFLQRFVDPYKGRIPGLADAYASSCSGEAANGVASLLGL</sequence>
<accession>A0A0D9WNI0</accession>
<evidence type="ECO:0000313" key="4">
    <source>
        <dbReference type="EnsemblPlants" id="LPERR06G07380.1"/>
    </source>
</evidence>
<dbReference type="InterPro" id="IPR003690">
    <property type="entry name" value="MTERF"/>
</dbReference>
<evidence type="ECO:0000256" key="3">
    <source>
        <dbReference type="ARBA" id="ARBA00022946"/>
    </source>
</evidence>
<dbReference type="Proteomes" id="UP000032180">
    <property type="component" value="Chromosome 6"/>
</dbReference>
<evidence type="ECO:0000313" key="5">
    <source>
        <dbReference type="Proteomes" id="UP000032180"/>
    </source>
</evidence>
<dbReference type="InterPro" id="IPR038538">
    <property type="entry name" value="MTERF_sf"/>
</dbReference>
<dbReference type="GO" id="GO:0003676">
    <property type="term" value="F:nucleic acid binding"/>
    <property type="evidence" value="ECO:0007669"/>
    <property type="project" value="InterPro"/>
</dbReference>
<dbReference type="Gene3D" id="1.25.70.10">
    <property type="entry name" value="Transcription termination factor 3, mitochondrial"/>
    <property type="match status" value="1"/>
</dbReference>